<name>A0AB74UP85_9CAUD</name>
<reference evidence="1" key="1">
    <citation type="submission" date="2024-10" db="EMBL/GenBank/DDBJ databases">
        <title>Characterization of Aeromonas dhakensis bacteriophages.</title>
        <authorList>
            <person name="Ansari F."/>
            <person name="Tyagi A."/>
            <person name="Shashidhar R."/>
            <person name="Nagar V."/>
        </authorList>
    </citation>
    <scope>NUCLEOTIDE SEQUENCE</scope>
</reference>
<sequence length="85" mass="9484">MKIELIQKLTFEPGDLFFVVEGKNGSTYRAGDFILLKEENTARNLFTVESPRTVTGACSFASFTKDGLEEQVKAGIFVYQGNLKK</sequence>
<accession>A0AB74UP85</accession>
<organism evidence="1">
    <name type="scientific">Aeromonas phage vB_AdhaP_MF</name>
    <dbReference type="NCBI Taxonomy" id="3367373"/>
    <lineage>
        <taxon>Viruses</taxon>
        <taxon>Duplodnaviria</taxon>
        <taxon>Heunggongvirae</taxon>
        <taxon>Uroviricota</taxon>
        <taxon>Caudoviricetes</taxon>
        <taxon>Autographiviridae</taxon>
    </lineage>
</organism>
<protein>
    <submittedName>
        <fullName evidence="1">Uncharacterized protein</fullName>
    </submittedName>
</protein>
<gene>
    <name evidence="1" type="ORF">vBAdhaPMF_0015</name>
</gene>
<dbReference type="EMBL" id="PQ421477">
    <property type="protein sequence ID" value="XHV14262.1"/>
    <property type="molecule type" value="Genomic_DNA"/>
</dbReference>
<evidence type="ECO:0000313" key="1">
    <source>
        <dbReference type="EMBL" id="XHV14262.1"/>
    </source>
</evidence>
<proteinExistence type="predicted"/>